<dbReference type="AlphaFoldDB" id="A0AAN8TGC4"/>
<proteinExistence type="predicted"/>
<comment type="caution">
    <text evidence="1">The sequence shown here is derived from an EMBL/GenBank/DDBJ whole genome shotgun (WGS) entry which is preliminary data.</text>
</comment>
<accession>A0AAN8TGC4</accession>
<dbReference type="PANTHER" id="PTHR48044">
    <property type="entry name" value="GLYCOSYLTRANSFERASE"/>
    <property type="match status" value="1"/>
</dbReference>
<name>A0AAN8TGC4_SOLBU</name>
<dbReference type="GO" id="GO:0008194">
    <property type="term" value="F:UDP-glycosyltransferase activity"/>
    <property type="evidence" value="ECO:0007669"/>
    <property type="project" value="UniProtKB-ARBA"/>
</dbReference>
<dbReference type="PANTHER" id="PTHR48044:SF45">
    <property type="entry name" value="GLYCOSYLTRANSFERASE"/>
    <property type="match status" value="1"/>
</dbReference>
<gene>
    <name evidence="1" type="ORF">RDI58_018137</name>
</gene>
<reference evidence="1 2" key="1">
    <citation type="submission" date="2024-02" db="EMBL/GenBank/DDBJ databases">
        <title>de novo genome assembly of Solanum bulbocastanum strain 11H21.</title>
        <authorList>
            <person name="Hosaka A.J."/>
        </authorList>
    </citation>
    <scope>NUCLEOTIDE SEQUENCE [LARGE SCALE GENOMIC DNA]</scope>
    <source>
        <tissue evidence="1">Young leaves</tissue>
    </source>
</reference>
<dbReference type="EMBL" id="JBANQN010000007">
    <property type="protein sequence ID" value="KAK6784682.1"/>
    <property type="molecule type" value="Genomic_DNA"/>
</dbReference>
<sequence length="132" mass="14972">MRDYEQAKMTHEVVDDAEVEVDKDNVTESDKFVLVHSSKSIDGKYMDYLCGTGQTKVVPIGTQSPEDDVGNLDNIDIELLEWLEKKTENSTVYVSFGSEYFLTKEEMEEVAYGLELRVLISYGLLGFKKGNK</sequence>
<dbReference type="SUPFAM" id="SSF53756">
    <property type="entry name" value="UDP-Glycosyltransferase/glycogen phosphorylase"/>
    <property type="match status" value="1"/>
</dbReference>
<keyword evidence="2" id="KW-1185">Reference proteome</keyword>
<protein>
    <submittedName>
        <fullName evidence="1">Uncharacterized protein</fullName>
    </submittedName>
</protein>
<dbReference type="Proteomes" id="UP001371456">
    <property type="component" value="Unassembled WGS sequence"/>
</dbReference>
<dbReference type="GO" id="GO:1901135">
    <property type="term" value="P:carbohydrate derivative metabolic process"/>
    <property type="evidence" value="ECO:0007669"/>
    <property type="project" value="UniProtKB-ARBA"/>
</dbReference>
<organism evidence="1 2">
    <name type="scientific">Solanum bulbocastanum</name>
    <name type="common">Wild potato</name>
    <dbReference type="NCBI Taxonomy" id="147425"/>
    <lineage>
        <taxon>Eukaryota</taxon>
        <taxon>Viridiplantae</taxon>
        <taxon>Streptophyta</taxon>
        <taxon>Embryophyta</taxon>
        <taxon>Tracheophyta</taxon>
        <taxon>Spermatophyta</taxon>
        <taxon>Magnoliopsida</taxon>
        <taxon>eudicotyledons</taxon>
        <taxon>Gunneridae</taxon>
        <taxon>Pentapetalae</taxon>
        <taxon>asterids</taxon>
        <taxon>lamiids</taxon>
        <taxon>Solanales</taxon>
        <taxon>Solanaceae</taxon>
        <taxon>Solanoideae</taxon>
        <taxon>Solaneae</taxon>
        <taxon>Solanum</taxon>
    </lineage>
</organism>
<evidence type="ECO:0000313" key="1">
    <source>
        <dbReference type="EMBL" id="KAK6784682.1"/>
    </source>
</evidence>
<evidence type="ECO:0000313" key="2">
    <source>
        <dbReference type="Proteomes" id="UP001371456"/>
    </source>
</evidence>
<dbReference type="Gene3D" id="3.40.50.2000">
    <property type="entry name" value="Glycogen Phosphorylase B"/>
    <property type="match status" value="1"/>
</dbReference>